<keyword evidence="3" id="KW-1185">Reference proteome</keyword>
<accession>A0ABX2JW66</accession>
<dbReference type="Gene3D" id="3.10.450.50">
    <property type="match status" value="1"/>
</dbReference>
<sequence length="141" mass="15655">MTNDEQRQRNLAAVRAGIEGWGSGTSSPFPLLAEDATWEITGNSEAAGIYSSRAELMTRVIVPLATRMATPLIPVIRALYSDGDTVIALFDAEGMARDGRPYRNTYAWFLQFSGDRIVKGTAFYDSIAFNDLWRRVTPMLD</sequence>
<dbReference type="EMBL" id="VBSB01000002">
    <property type="protein sequence ID" value="NTY58275.1"/>
    <property type="molecule type" value="Genomic_DNA"/>
</dbReference>
<reference evidence="2 3" key="1">
    <citation type="submission" date="2019-05" db="EMBL/GenBank/DDBJ databases">
        <title>Mycolicibacterium sphagni ENV482 genome assembly.</title>
        <authorList>
            <person name="Chen W."/>
            <person name="Faulkner N.W."/>
            <person name="Hyman M.R."/>
        </authorList>
    </citation>
    <scope>NUCLEOTIDE SEQUENCE [LARGE SCALE GENOMIC DNA]</scope>
    <source>
        <strain evidence="2 3">ENV482</strain>
    </source>
</reference>
<dbReference type="InterPro" id="IPR032710">
    <property type="entry name" value="NTF2-like_dom_sf"/>
</dbReference>
<dbReference type="PANTHER" id="PTHR41252">
    <property type="entry name" value="BLR2505 PROTEIN"/>
    <property type="match status" value="1"/>
</dbReference>
<dbReference type="RefSeq" id="WP_174396277.1">
    <property type="nucleotide sequence ID" value="NZ_VBSB01000002.1"/>
</dbReference>
<organism evidence="2 3">
    <name type="scientific">Mycolicibacterium sphagni</name>
    <dbReference type="NCBI Taxonomy" id="1786"/>
    <lineage>
        <taxon>Bacteria</taxon>
        <taxon>Bacillati</taxon>
        <taxon>Actinomycetota</taxon>
        <taxon>Actinomycetes</taxon>
        <taxon>Mycobacteriales</taxon>
        <taxon>Mycobacteriaceae</taxon>
        <taxon>Mycolicibacterium</taxon>
    </lineage>
</organism>
<dbReference type="InterPro" id="IPR037401">
    <property type="entry name" value="SnoaL-like"/>
</dbReference>
<dbReference type="Pfam" id="PF12680">
    <property type="entry name" value="SnoaL_2"/>
    <property type="match status" value="1"/>
</dbReference>
<comment type="caution">
    <text evidence="2">The sequence shown here is derived from an EMBL/GenBank/DDBJ whole genome shotgun (WGS) entry which is preliminary data.</text>
</comment>
<dbReference type="PANTHER" id="PTHR41252:SF1">
    <property type="entry name" value="BLR2505 PROTEIN"/>
    <property type="match status" value="1"/>
</dbReference>
<dbReference type="Proteomes" id="UP000708347">
    <property type="component" value="Unassembled WGS sequence"/>
</dbReference>
<proteinExistence type="predicted"/>
<dbReference type="SUPFAM" id="SSF54427">
    <property type="entry name" value="NTF2-like"/>
    <property type="match status" value="1"/>
</dbReference>
<protein>
    <submittedName>
        <fullName evidence="2">Nuclear transport factor 2 family protein</fullName>
    </submittedName>
</protein>
<feature type="domain" description="SnoaL-like" evidence="1">
    <location>
        <begin position="31"/>
        <end position="118"/>
    </location>
</feature>
<evidence type="ECO:0000259" key="1">
    <source>
        <dbReference type="Pfam" id="PF12680"/>
    </source>
</evidence>
<evidence type="ECO:0000313" key="3">
    <source>
        <dbReference type="Proteomes" id="UP000708347"/>
    </source>
</evidence>
<evidence type="ECO:0000313" key="2">
    <source>
        <dbReference type="EMBL" id="NTY58275.1"/>
    </source>
</evidence>
<gene>
    <name evidence="2" type="ORF">FEG63_01750</name>
</gene>
<name>A0ABX2JW66_9MYCO</name>